<dbReference type="Gene3D" id="3.60.110.10">
    <property type="entry name" value="Carbon-nitrogen hydrolase"/>
    <property type="match status" value="1"/>
</dbReference>
<dbReference type="SUPFAM" id="SSF56317">
    <property type="entry name" value="Carbon-nitrogen hydrolase"/>
    <property type="match status" value="1"/>
</dbReference>
<gene>
    <name evidence="11" type="ORF">EHQ24_00640</name>
</gene>
<feature type="transmembrane region" description="Helical" evidence="9">
    <location>
        <begin position="105"/>
        <end position="123"/>
    </location>
</feature>
<dbReference type="InterPro" id="IPR004563">
    <property type="entry name" value="Apolipo_AcylTrfase"/>
</dbReference>
<dbReference type="RefSeq" id="WP_135599792.1">
    <property type="nucleotide sequence ID" value="NZ_RQFK01000007.1"/>
</dbReference>
<keyword evidence="6 9" id="KW-1133">Transmembrane helix</keyword>
<keyword evidence="7 9" id="KW-0472">Membrane</keyword>
<name>A0A4R9IH74_9LEPT</name>
<feature type="transmembrane region" description="Helical" evidence="9">
    <location>
        <begin position="73"/>
        <end position="93"/>
    </location>
</feature>
<evidence type="ECO:0000256" key="3">
    <source>
        <dbReference type="ARBA" id="ARBA00022475"/>
    </source>
</evidence>
<dbReference type="Pfam" id="PF00795">
    <property type="entry name" value="CN_hydrolase"/>
    <property type="match status" value="1"/>
</dbReference>
<keyword evidence="12" id="KW-1185">Reference proteome</keyword>
<dbReference type="InterPro" id="IPR003010">
    <property type="entry name" value="C-N_Hydrolase"/>
</dbReference>
<feature type="transmembrane region" description="Helical" evidence="9">
    <location>
        <begin position="143"/>
        <end position="164"/>
    </location>
</feature>
<dbReference type="PANTHER" id="PTHR38686">
    <property type="entry name" value="APOLIPOPROTEIN N-ACYLTRANSFERASE"/>
    <property type="match status" value="1"/>
</dbReference>
<evidence type="ECO:0000256" key="1">
    <source>
        <dbReference type="ARBA" id="ARBA00004651"/>
    </source>
</evidence>
<organism evidence="11 12">
    <name type="scientific">Leptospira noumeaensis</name>
    <dbReference type="NCBI Taxonomy" id="2484964"/>
    <lineage>
        <taxon>Bacteria</taxon>
        <taxon>Pseudomonadati</taxon>
        <taxon>Spirochaetota</taxon>
        <taxon>Spirochaetia</taxon>
        <taxon>Leptospirales</taxon>
        <taxon>Leptospiraceae</taxon>
        <taxon>Leptospira</taxon>
    </lineage>
</organism>
<dbReference type="OrthoDB" id="9811121at2"/>
<comment type="caution">
    <text evidence="11">The sequence shown here is derived from an EMBL/GenBank/DDBJ whole genome shotgun (WGS) entry which is preliminary data.</text>
</comment>
<feature type="transmembrane region" description="Helical" evidence="9">
    <location>
        <begin position="48"/>
        <end position="67"/>
    </location>
</feature>
<evidence type="ECO:0000256" key="6">
    <source>
        <dbReference type="ARBA" id="ARBA00022989"/>
    </source>
</evidence>
<keyword evidence="5 9" id="KW-0812">Transmembrane</keyword>
<reference evidence="11" key="1">
    <citation type="journal article" date="2019" name="PLoS Negl. Trop. Dis.">
        <title>Revisiting the worldwide diversity of Leptospira species in the environment.</title>
        <authorList>
            <person name="Vincent A.T."/>
            <person name="Schiettekatte O."/>
            <person name="Bourhy P."/>
            <person name="Veyrier F.J."/>
            <person name="Picardeau M."/>
        </authorList>
    </citation>
    <scope>NUCLEOTIDE SEQUENCE [LARGE SCALE GENOMIC DNA]</scope>
    <source>
        <strain evidence="11">201800287</strain>
    </source>
</reference>
<feature type="domain" description="CN hydrolase" evidence="10">
    <location>
        <begin position="215"/>
        <end position="442"/>
    </location>
</feature>
<feature type="transmembrane region" description="Helical" evidence="9">
    <location>
        <begin position="12"/>
        <end position="36"/>
    </location>
</feature>
<evidence type="ECO:0000256" key="9">
    <source>
        <dbReference type="SAM" id="Phobius"/>
    </source>
</evidence>
<dbReference type="PANTHER" id="PTHR38686:SF1">
    <property type="entry name" value="APOLIPOPROTEIN N-ACYLTRANSFERASE"/>
    <property type="match status" value="1"/>
</dbReference>
<evidence type="ECO:0000256" key="8">
    <source>
        <dbReference type="ARBA" id="ARBA00023315"/>
    </source>
</evidence>
<keyword evidence="8 11" id="KW-0012">Acyltransferase</keyword>
<dbReference type="PROSITE" id="PS50263">
    <property type="entry name" value="CN_HYDROLASE"/>
    <property type="match status" value="1"/>
</dbReference>
<accession>A0A4R9IH74</accession>
<evidence type="ECO:0000313" key="11">
    <source>
        <dbReference type="EMBL" id="TGK87760.1"/>
    </source>
</evidence>
<dbReference type="GO" id="GO:0005886">
    <property type="term" value="C:plasma membrane"/>
    <property type="evidence" value="ECO:0007669"/>
    <property type="project" value="UniProtKB-SubCell"/>
</dbReference>
<proteinExistence type="inferred from homology"/>
<evidence type="ECO:0000259" key="10">
    <source>
        <dbReference type="PROSITE" id="PS50263"/>
    </source>
</evidence>
<comment type="similarity">
    <text evidence="2">Belongs to the CN hydrolase family. Apolipoprotein N-acyltransferase subfamily.</text>
</comment>
<feature type="transmembrane region" description="Helical" evidence="9">
    <location>
        <begin position="185"/>
        <end position="204"/>
    </location>
</feature>
<dbReference type="AlphaFoldDB" id="A0A4R9IH74"/>
<dbReference type="EMBL" id="RQFK01000007">
    <property type="protein sequence ID" value="TGK87760.1"/>
    <property type="molecule type" value="Genomic_DNA"/>
</dbReference>
<dbReference type="Proteomes" id="UP000298009">
    <property type="component" value="Unassembled WGS sequence"/>
</dbReference>
<dbReference type="InterPro" id="IPR036526">
    <property type="entry name" value="C-N_Hydrolase_sf"/>
</dbReference>
<evidence type="ECO:0000256" key="2">
    <source>
        <dbReference type="ARBA" id="ARBA00010065"/>
    </source>
</evidence>
<sequence length="480" mass="53799">MNYLNQKWFLLSIGGVFIGFTGMNWNIPIFAWIAMVPFLRYVRLGHSVWILLFSLIFIQILSTMRIVSEPFHLWIAIISGIQGGIVFTILLWIWNWLRIQFSGQISSILCFAFLFTIVEWIGGYSSGLGVWGMFANSQLNNLIVLQSASLFGATGISFIIYLVGGSIEESLSDFISNSELSKNSAYFLFTCFLLIVGVYFYGAIRLTVPIEGKSIKVGTVTSKMEIQNIWNNPIQNQMNTELVLSRTKQAADEGAKVVVWNEGAVIVNRNEEESFLTKVSHLAKTKQIEIIAAYVVPIKEKEFFLDNQFRWIGKDGSTRQIYFKQFIPPGEPVSIIPSEIKVIDVDGIKMSAAICYDFDSLKLTQKHAELGTAISFIAASDWKGINPFHTEMAALRGIENGTAIVRSTRGGLSGIYDAYGRTKGTLDYYEENDGVLVASVPIVPVFTLYRKFGNWVVGLGILYFLFSGILILVFVLKSRN</sequence>
<dbReference type="GO" id="GO:0016410">
    <property type="term" value="F:N-acyltransferase activity"/>
    <property type="evidence" value="ECO:0007669"/>
    <property type="project" value="InterPro"/>
</dbReference>
<protein>
    <submittedName>
        <fullName evidence="11">Acyltransferase</fullName>
    </submittedName>
</protein>
<evidence type="ECO:0000256" key="7">
    <source>
        <dbReference type="ARBA" id="ARBA00023136"/>
    </source>
</evidence>
<keyword evidence="3" id="KW-1003">Cell membrane</keyword>
<dbReference type="Pfam" id="PF20154">
    <property type="entry name" value="LNT_N"/>
    <property type="match status" value="1"/>
</dbReference>
<dbReference type="InterPro" id="IPR045378">
    <property type="entry name" value="LNT_N"/>
</dbReference>
<comment type="subcellular location">
    <subcellularLocation>
        <location evidence="1">Cell membrane</location>
        <topology evidence="1">Multi-pass membrane protein</topology>
    </subcellularLocation>
</comment>
<dbReference type="GO" id="GO:0042158">
    <property type="term" value="P:lipoprotein biosynthetic process"/>
    <property type="evidence" value="ECO:0007669"/>
    <property type="project" value="InterPro"/>
</dbReference>
<evidence type="ECO:0000313" key="12">
    <source>
        <dbReference type="Proteomes" id="UP000298009"/>
    </source>
</evidence>
<feature type="transmembrane region" description="Helical" evidence="9">
    <location>
        <begin position="455"/>
        <end position="476"/>
    </location>
</feature>
<evidence type="ECO:0000256" key="5">
    <source>
        <dbReference type="ARBA" id="ARBA00022692"/>
    </source>
</evidence>
<keyword evidence="4 11" id="KW-0808">Transferase</keyword>
<evidence type="ECO:0000256" key="4">
    <source>
        <dbReference type="ARBA" id="ARBA00022679"/>
    </source>
</evidence>